<dbReference type="Proteomes" id="UP000592180">
    <property type="component" value="Unassembled WGS sequence"/>
</dbReference>
<evidence type="ECO:0000313" key="1">
    <source>
        <dbReference type="EMBL" id="MBB4807303.1"/>
    </source>
</evidence>
<sequence>MENKEELTNRLKNLLKRKEEFSILLENFNFQTKKEADQYIKNNQSKFDELKKITEEIREVKFLLMTPQEKNQYLEEQKKLKEKYSGN</sequence>
<accession>A0A840KII4</accession>
<dbReference type="RefSeq" id="WP_184190086.1">
    <property type="nucleotide sequence ID" value="NZ_JACHLE010000003.1"/>
</dbReference>
<keyword evidence="2" id="KW-1185">Reference proteome</keyword>
<protein>
    <submittedName>
        <fullName evidence="1">Protein subunit release factor A</fullName>
    </submittedName>
</protein>
<organism evidence="1 2">
    <name type="scientific">Chryseobacterium defluvii</name>
    <dbReference type="NCBI Taxonomy" id="160396"/>
    <lineage>
        <taxon>Bacteria</taxon>
        <taxon>Pseudomonadati</taxon>
        <taxon>Bacteroidota</taxon>
        <taxon>Flavobacteriia</taxon>
        <taxon>Flavobacteriales</taxon>
        <taxon>Weeksellaceae</taxon>
        <taxon>Chryseobacterium group</taxon>
        <taxon>Chryseobacterium</taxon>
    </lineage>
</organism>
<comment type="caution">
    <text evidence="1">The sequence shown here is derived from an EMBL/GenBank/DDBJ whole genome shotgun (WGS) entry which is preliminary data.</text>
</comment>
<proteinExistence type="predicted"/>
<evidence type="ECO:0000313" key="2">
    <source>
        <dbReference type="Proteomes" id="UP000592180"/>
    </source>
</evidence>
<name>A0A840KII4_9FLAO</name>
<gene>
    <name evidence="1" type="ORF">HNP38_002607</name>
</gene>
<dbReference type="AlphaFoldDB" id="A0A840KII4"/>
<reference evidence="1 2" key="1">
    <citation type="submission" date="2020-08" db="EMBL/GenBank/DDBJ databases">
        <title>Functional genomics of gut bacteria from endangered species of beetles.</title>
        <authorList>
            <person name="Carlos-Shanley C."/>
        </authorList>
    </citation>
    <scope>NUCLEOTIDE SEQUENCE [LARGE SCALE GENOMIC DNA]</scope>
    <source>
        <strain evidence="1 2">S00151</strain>
    </source>
</reference>
<dbReference type="EMBL" id="JACHLE010000003">
    <property type="protein sequence ID" value="MBB4807303.1"/>
    <property type="molecule type" value="Genomic_DNA"/>
</dbReference>